<dbReference type="PANTHER" id="PTHR34975:SF2">
    <property type="entry name" value="SPORE GERMINATION PROTEIN A2"/>
    <property type="match status" value="1"/>
</dbReference>
<feature type="transmembrane region" description="Helical" evidence="8">
    <location>
        <begin position="118"/>
        <end position="136"/>
    </location>
</feature>
<dbReference type="PANTHER" id="PTHR34975">
    <property type="entry name" value="SPORE GERMINATION PROTEIN A2"/>
    <property type="match status" value="1"/>
</dbReference>
<dbReference type="NCBIfam" id="TIGR00912">
    <property type="entry name" value="2A0309"/>
    <property type="match status" value="1"/>
</dbReference>
<reference evidence="9 10" key="1">
    <citation type="submission" date="2021-03" db="EMBL/GenBank/DDBJ databases">
        <title>Genomic Encyclopedia of Type Strains, Phase IV (KMG-IV): sequencing the most valuable type-strain genomes for metagenomic binning, comparative biology and taxonomic classification.</title>
        <authorList>
            <person name="Goeker M."/>
        </authorList>
    </citation>
    <scope>NUCLEOTIDE SEQUENCE [LARGE SCALE GENOMIC DNA]</scope>
    <source>
        <strain evidence="9 10">DSM 26048</strain>
    </source>
</reference>
<feature type="transmembrane region" description="Helical" evidence="8">
    <location>
        <begin position="185"/>
        <end position="206"/>
    </location>
</feature>
<accession>A0ABS4IQK8</accession>
<evidence type="ECO:0000313" key="10">
    <source>
        <dbReference type="Proteomes" id="UP001519287"/>
    </source>
</evidence>
<evidence type="ECO:0000256" key="8">
    <source>
        <dbReference type="SAM" id="Phobius"/>
    </source>
</evidence>
<sequence length="359" mass="41418">MNHSISRWQLVLMVISFLYGSSFLMAPGLTAFFSFQDAWISMFFSVMIGLLLNVVWMFLLKSYGYESIFWIVEHVGGKWLGTVINLLIVFYAVHLASYVVRNLSNFMVVSISPMSNQWTYQIMIILLAVYSCYYGLNNIARVNEFLNPWMLLLFIISVALTANQFNFNHLRPVFEQSMKSILHGSYTTIAFPFLDIILLGSVLTYVKQKEKLMKYYLTGILFAGMILVLTIFLTLGTQGPYMVIRQPYPTFSMMRDITLIKNFERVEALVAVVWIFGILVKITLSLFAALKGLQHISRHESYTSFLIPAGIITFVMSNEIHTNTVDYTDWVAKYWTLFYFTLYLILIIVLIMGKARKKS</sequence>
<evidence type="ECO:0000256" key="4">
    <source>
        <dbReference type="ARBA" id="ARBA00022544"/>
    </source>
</evidence>
<organism evidence="9 10">
    <name type="scientific">Paenibacillus eucommiae</name>
    <dbReference type="NCBI Taxonomy" id="1355755"/>
    <lineage>
        <taxon>Bacteria</taxon>
        <taxon>Bacillati</taxon>
        <taxon>Bacillota</taxon>
        <taxon>Bacilli</taxon>
        <taxon>Bacillales</taxon>
        <taxon>Paenibacillaceae</taxon>
        <taxon>Paenibacillus</taxon>
    </lineage>
</organism>
<comment type="subcellular location">
    <subcellularLocation>
        <location evidence="1">Membrane</location>
        <topology evidence="1">Multi-pass membrane protein</topology>
    </subcellularLocation>
</comment>
<gene>
    <name evidence="9" type="ORF">J2Z66_001442</name>
</gene>
<feature type="transmembrane region" description="Helical" evidence="8">
    <location>
        <begin position="332"/>
        <end position="353"/>
    </location>
</feature>
<feature type="transmembrane region" description="Helical" evidence="8">
    <location>
        <begin position="39"/>
        <end position="59"/>
    </location>
</feature>
<feature type="transmembrane region" description="Helical" evidence="8">
    <location>
        <begin position="215"/>
        <end position="235"/>
    </location>
</feature>
<evidence type="ECO:0000256" key="3">
    <source>
        <dbReference type="ARBA" id="ARBA00022448"/>
    </source>
</evidence>
<evidence type="ECO:0000256" key="7">
    <source>
        <dbReference type="ARBA" id="ARBA00023136"/>
    </source>
</evidence>
<evidence type="ECO:0000256" key="6">
    <source>
        <dbReference type="ARBA" id="ARBA00022989"/>
    </source>
</evidence>
<feature type="transmembrane region" description="Helical" evidence="8">
    <location>
        <begin position="79"/>
        <end position="98"/>
    </location>
</feature>
<dbReference type="InterPro" id="IPR004761">
    <property type="entry name" value="Spore_GerAB"/>
</dbReference>
<dbReference type="Pfam" id="PF03845">
    <property type="entry name" value="Spore_permease"/>
    <property type="match status" value="1"/>
</dbReference>
<comment type="caution">
    <text evidence="9">The sequence shown here is derived from an EMBL/GenBank/DDBJ whole genome shotgun (WGS) entry which is preliminary data.</text>
</comment>
<keyword evidence="10" id="KW-1185">Reference proteome</keyword>
<comment type="similarity">
    <text evidence="2">Belongs to the amino acid-polyamine-organocation (APC) superfamily. Spore germination protein (SGP) (TC 2.A.3.9) family.</text>
</comment>
<keyword evidence="5 8" id="KW-0812">Transmembrane</keyword>
<evidence type="ECO:0000313" key="9">
    <source>
        <dbReference type="EMBL" id="MBP1989844.1"/>
    </source>
</evidence>
<proteinExistence type="inferred from homology"/>
<dbReference type="Gene3D" id="1.20.1740.10">
    <property type="entry name" value="Amino acid/polyamine transporter I"/>
    <property type="match status" value="1"/>
</dbReference>
<keyword evidence="6 8" id="KW-1133">Transmembrane helix</keyword>
<dbReference type="Proteomes" id="UP001519287">
    <property type="component" value="Unassembled WGS sequence"/>
</dbReference>
<dbReference type="RefSeq" id="WP_209970635.1">
    <property type="nucleotide sequence ID" value="NZ_JAGGLB010000003.1"/>
</dbReference>
<dbReference type="EMBL" id="JAGGLB010000003">
    <property type="protein sequence ID" value="MBP1989844.1"/>
    <property type="molecule type" value="Genomic_DNA"/>
</dbReference>
<protein>
    <submittedName>
        <fullName evidence="9">Spore germination protein (Amino acid permease)</fullName>
    </submittedName>
</protein>
<evidence type="ECO:0000256" key="1">
    <source>
        <dbReference type="ARBA" id="ARBA00004141"/>
    </source>
</evidence>
<feature type="transmembrane region" description="Helical" evidence="8">
    <location>
        <begin position="302"/>
        <end position="320"/>
    </location>
</feature>
<name>A0ABS4IQK8_9BACL</name>
<keyword evidence="7 8" id="KW-0472">Membrane</keyword>
<feature type="transmembrane region" description="Helical" evidence="8">
    <location>
        <begin position="12"/>
        <end position="33"/>
    </location>
</feature>
<feature type="transmembrane region" description="Helical" evidence="8">
    <location>
        <begin position="268"/>
        <end position="290"/>
    </location>
</feature>
<keyword evidence="3" id="KW-0813">Transport</keyword>
<evidence type="ECO:0000256" key="5">
    <source>
        <dbReference type="ARBA" id="ARBA00022692"/>
    </source>
</evidence>
<evidence type="ECO:0000256" key="2">
    <source>
        <dbReference type="ARBA" id="ARBA00007998"/>
    </source>
</evidence>
<keyword evidence="4" id="KW-0309">Germination</keyword>
<feature type="transmembrane region" description="Helical" evidence="8">
    <location>
        <begin position="148"/>
        <end position="165"/>
    </location>
</feature>